<reference evidence="2 3" key="1">
    <citation type="submission" date="2018-11" db="EMBL/GenBank/DDBJ databases">
        <authorList>
            <person name="Mardanov A.V."/>
            <person name="Ravin N.V."/>
            <person name="Dedysh S.N."/>
        </authorList>
    </citation>
    <scope>NUCLEOTIDE SEQUENCE [LARGE SCALE GENOMIC DNA]</scope>
    <source>
        <strain evidence="2 3">AF10</strain>
    </source>
</reference>
<dbReference type="Proteomes" id="UP000289437">
    <property type="component" value="Unassembled WGS sequence"/>
</dbReference>
<accession>A0A4Q0T6B2</accession>
<sequence>MIATDKTNHLTSEQMDLLLYIGPAEIDQESAGHLRGCSACSKELQELRLSLGAFRATTTALAEKAAMTRPRTNLLPARPVWGWTSFRATPAYFALAAGLTVAAVLVPFVRHSQSVAEPAQPLAQSTRNVADDDALLRDIDQQLDASVPSAMEPLADPAMNSTRKLDATIKDTNKD</sequence>
<reference evidence="3" key="2">
    <citation type="submission" date="2019-02" db="EMBL/GenBank/DDBJ databases">
        <title>Granulicella sibirica sp. nov., a psychrotolerant acidobacterium isolated from an organic soil layer in forested tundra, West Siberia.</title>
        <authorList>
            <person name="Oshkin I.Y."/>
            <person name="Kulichevskaya I.S."/>
            <person name="Rijpstra W.I.C."/>
            <person name="Sinninghe Damste J.S."/>
            <person name="Rakitin A.L."/>
            <person name="Ravin N.V."/>
            <person name="Dedysh S.N."/>
        </authorList>
    </citation>
    <scope>NUCLEOTIDE SEQUENCE [LARGE SCALE GENOMIC DNA]</scope>
    <source>
        <strain evidence="3">AF10</strain>
    </source>
</reference>
<organism evidence="2 3">
    <name type="scientific">Granulicella sibirica</name>
    <dbReference type="NCBI Taxonomy" id="2479048"/>
    <lineage>
        <taxon>Bacteria</taxon>
        <taxon>Pseudomonadati</taxon>
        <taxon>Acidobacteriota</taxon>
        <taxon>Terriglobia</taxon>
        <taxon>Terriglobales</taxon>
        <taxon>Acidobacteriaceae</taxon>
        <taxon>Granulicella</taxon>
    </lineage>
</organism>
<comment type="caution">
    <text evidence="2">The sequence shown here is derived from an EMBL/GenBank/DDBJ whole genome shotgun (WGS) entry which is preliminary data.</text>
</comment>
<gene>
    <name evidence="2" type="ORF">GRAN_0849</name>
</gene>
<feature type="region of interest" description="Disordered" evidence="1">
    <location>
        <begin position="146"/>
        <end position="175"/>
    </location>
</feature>
<protein>
    <recommendedName>
        <fullName evidence="4">Zinc-finger domain-containing protein</fullName>
    </recommendedName>
</protein>
<evidence type="ECO:0000313" key="2">
    <source>
        <dbReference type="EMBL" id="RXH57539.1"/>
    </source>
</evidence>
<feature type="compositionally biased region" description="Basic and acidic residues" evidence="1">
    <location>
        <begin position="163"/>
        <end position="175"/>
    </location>
</feature>
<dbReference type="OrthoDB" id="121766at2"/>
<dbReference type="AlphaFoldDB" id="A0A4Q0T6B2"/>
<evidence type="ECO:0000256" key="1">
    <source>
        <dbReference type="SAM" id="MobiDB-lite"/>
    </source>
</evidence>
<proteinExistence type="predicted"/>
<evidence type="ECO:0008006" key="4">
    <source>
        <dbReference type="Google" id="ProtNLM"/>
    </source>
</evidence>
<evidence type="ECO:0000313" key="3">
    <source>
        <dbReference type="Proteomes" id="UP000289437"/>
    </source>
</evidence>
<dbReference type="EMBL" id="RDSM01000001">
    <property type="protein sequence ID" value="RXH57539.1"/>
    <property type="molecule type" value="Genomic_DNA"/>
</dbReference>
<keyword evidence="3" id="KW-1185">Reference proteome</keyword>
<name>A0A4Q0T6B2_9BACT</name>
<dbReference type="RefSeq" id="WP_128911698.1">
    <property type="nucleotide sequence ID" value="NZ_RDSM01000001.1"/>
</dbReference>